<protein>
    <submittedName>
        <fullName evidence="6">Crp/Fnr family transcriptional regulator</fullName>
    </submittedName>
</protein>
<evidence type="ECO:0000256" key="4">
    <source>
        <dbReference type="SAM" id="MobiDB-lite"/>
    </source>
</evidence>
<feature type="compositionally biased region" description="Polar residues" evidence="4">
    <location>
        <begin position="43"/>
        <end position="54"/>
    </location>
</feature>
<dbReference type="InterPro" id="IPR050397">
    <property type="entry name" value="Env_Response_Regulators"/>
</dbReference>
<evidence type="ECO:0000256" key="3">
    <source>
        <dbReference type="ARBA" id="ARBA00023163"/>
    </source>
</evidence>
<dbReference type="Proteomes" id="UP000297839">
    <property type="component" value="Unassembled WGS sequence"/>
</dbReference>
<dbReference type="InterPro" id="IPR036390">
    <property type="entry name" value="WH_DNA-bd_sf"/>
</dbReference>
<dbReference type="InterPro" id="IPR012318">
    <property type="entry name" value="HTH_CRP"/>
</dbReference>
<evidence type="ECO:0000313" key="6">
    <source>
        <dbReference type="EMBL" id="TFZ00099.1"/>
    </source>
</evidence>
<dbReference type="InterPro" id="IPR014710">
    <property type="entry name" value="RmlC-like_jellyroll"/>
</dbReference>
<dbReference type="GO" id="GO:0005829">
    <property type="term" value="C:cytosol"/>
    <property type="evidence" value="ECO:0007669"/>
    <property type="project" value="TreeGrafter"/>
</dbReference>
<evidence type="ECO:0000256" key="2">
    <source>
        <dbReference type="ARBA" id="ARBA00023125"/>
    </source>
</evidence>
<sequence>MPPSPSSLVSATATGYATSKRCFNSSLVITLSSRRAEAGCLSGTGSINPSSSRNAKSRALPPSPQTQPRISPAVRSPSTRMKTSRCRGVIGTDRFFITFSPKCVFRKVMLVSTLARDPRGRLPGNCRPENCAIGRRFDQRPIVREVAHGPPLRMKRMGARPHLLRPSHRGARMRLAHQTKSNCRGAHHARRFASQCLEELLLQGGNGRETPVPTKPTGDEDALHCNRLLQGLPSALHAALRSVTELVVLSAGSMLGAGAREANSVYFPLRALAVLLHTDDQGSSSQTGIVGSDGMIGLTGWFGRQHSEKALVLAGGLALRFDADQLQRLFDESAPLRRVLMGYSAELTMQAAQMALCGRHHSPERQLCSLLLLLFERGAGEDLSMTHELAARMIGVRRETISQAAMRLQQQGYIRCSRGHFRILDRDGLEKVSCGCHRSAPLRPHGLFTG</sequence>
<organism evidence="6 7">
    <name type="scientific">Ramlibacter humi</name>
    <dbReference type="NCBI Taxonomy" id="2530451"/>
    <lineage>
        <taxon>Bacteria</taxon>
        <taxon>Pseudomonadati</taxon>
        <taxon>Pseudomonadota</taxon>
        <taxon>Betaproteobacteria</taxon>
        <taxon>Burkholderiales</taxon>
        <taxon>Comamonadaceae</taxon>
        <taxon>Ramlibacter</taxon>
    </lineage>
</organism>
<dbReference type="Gene3D" id="2.60.120.10">
    <property type="entry name" value="Jelly Rolls"/>
    <property type="match status" value="1"/>
</dbReference>
<comment type="caution">
    <text evidence="6">The sequence shown here is derived from an EMBL/GenBank/DDBJ whole genome shotgun (WGS) entry which is preliminary data.</text>
</comment>
<feature type="domain" description="HTH crp-type" evidence="5">
    <location>
        <begin position="361"/>
        <end position="427"/>
    </location>
</feature>
<dbReference type="SUPFAM" id="SSF51206">
    <property type="entry name" value="cAMP-binding domain-like"/>
    <property type="match status" value="1"/>
</dbReference>
<dbReference type="InterPro" id="IPR018490">
    <property type="entry name" value="cNMP-bd_dom_sf"/>
</dbReference>
<reference evidence="6 7" key="1">
    <citation type="submission" date="2019-03" db="EMBL/GenBank/DDBJ databases">
        <title>Ramlibacter sp. 18x22-1, whole genome shotgun sequence.</title>
        <authorList>
            <person name="Zhang X."/>
            <person name="Feng G."/>
            <person name="Zhu H."/>
        </authorList>
    </citation>
    <scope>NUCLEOTIDE SEQUENCE [LARGE SCALE GENOMIC DNA]</scope>
    <source>
        <strain evidence="6 7">18x22-1</strain>
    </source>
</reference>
<proteinExistence type="predicted"/>
<evidence type="ECO:0000259" key="5">
    <source>
        <dbReference type="PROSITE" id="PS51063"/>
    </source>
</evidence>
<keyword evidence="7" id="KW-1185">Reference proteome</keyword>
<dbReference type="InterPro" id="IPR000595">
    <property type="entry name" value="cNMP-bd_dom"/>
</dbReference>
<dbReference type="CDD" id="cd00038">
    <property type="entry name" value="CAP_ED"/>
    <property type="match status" value="1"/>
</dbReference>
<dbReference type="AlphaFoldDB" id="A0A4Z0BQ31"/>
<dbReference type="Pfam" id="PF13545">
    <property type="entry name" value="HTH_Crp_2"/>
    <property type="match status" value="1"/>
</dbReference>
<gene>
    <name evidence="6" type="ORF">EZ216_13400</name>
</gene>
<dbReference type="OrthoDB" id="8969464at2"/>
<keyword evidence="2" id="KW-0238">DNA-binding</keyword>
<name>A0A4Z0BQ31_9BURK</name>
<evidence type="ECO:0000256" key="1">
    <source>
        <dbReference type="ARBA" id="ARBA00023015"/>
    </source>
</evidence>
<dbReference type="SMART" id="SM00419">
    <property type="entry name" value="HTH_CRP"/>
    <property type="match status" value="1"/>
</dbReference>
<dbReference type="PANTHER" id="PTHR24567:SF74">
    <property type="entry name" value="HTH-TYPE TRANSCRIPTIONAL REGULATOR ARCR"/>
    <property type="match status" value="1"/>
</dbReference>
<dbReference type="PANTHER" id="PTHR24567">
    <property type="entry name" value="CRP FAMILY TRANSCRIPTIONAL REGULATORY PROTEIN"/>
    <property type="match status" value="1"/>
</dbReference>
<dbReference type="SUPFAM" id="SSF46785">
    <property type="entry name" value="Winged helix' DNA-binding domain"/>
    <property type="match status" value="1"/>
</dbReference>
<dbReference type="GO" id="GO:0003677">
    <property type="term" value="F:DNA binding"/>
    <property type="evidence" value="ECO:0007669"/>
    <property type="project" value="UniProtKB-KW"/>
</dbReference>
<keyword evidence="3" id="KW-0804">Transcription</keyword>
<evidence type="ECO:0000313" key="7">
    <source>
        <dbReference type="Proteomes" id="UP000297839"/>
    </source>
</evidence>
<accession>A0A4Z0BQ31</accession>
<keyword evidence="1" id="KW-0805">Transcription regulation</keyword>
<dbReference type="PROSITE" id="PS51063">
    <property type="entry name" value="HTH_CRP_2"/>
    <property type="match status" value="1"/>
</dbReference>
<feature type="region of interest" description="Disordered" evidence="4">
    <location>
        <begin position="42"/>
        <end position="84"/>
    </location>
</feature>
<dbReference type="EMBL" id="SMLK01000004">
    <property type="protein sequence ID" value="TFZ00099.1"/>
    <property type="molecule type" value="Genomic_DNA"/>
</dbReference>
<dbReference type="GO" id="GO:0003700">
    <property type="term" value="F:DNA-binding transcription factor activity"/>
    <property type="evidence" value="ECO:0007669"/>
    <property type="project" value="TreeGrafter"/>
</dbReference>